<dbReference type="InterPro" id="IPR050789">
    <property type="entry name" value="Diverse_Enzym_Activities"/>
</dbReference>
<dbReference type="EMBL" id="JBHSJJ010000004">
    <property type="protein sequence ID" value="MFC4871929.1"/>
    <property type="molecule type" value="Genomic_DNA"/>
</dbReference>
<evidence type="ECO:0000256" key="1">
    <source>
        <dbReference type="SAM" id="SignalP"/>
    </source>
</evidence>
<dbReference type="Proteomes" id="UP001595818">
    <property type="component" value="Unassembled WGS sequence"/>
</dbReference>
<organism evidence="3 4">
    <name type="scientific">Negadavirga shengliensis</name>
    <dbReference type="NCBI Taxonomy" id="1389218"/>
    <lineage>
        <taxon>Bacteria</taxon>
        <taxon>Pseudomonadati</taxon>
        <taxon>Bacteroidota</taxon>
        <taxon>Cytophagia</taxon>
        <taxon>Cytophagales</taxon>
        <taxon>Cyclobacteriaceae</taxon>
        <taxon>Negadavirga</taxon>
    </lineage>
</organism>
<dbReference type="Pfam" id="PF00144">
    <property type="entry name" value="Beta-lactamase"/>
    <property type="match status" value="1"/>
</dbReference>
<dbReference type="InterPro" id="IPR001466">
    <property type="entry name" value="Beta-lactam-related"/>
</dbReference>
<dbReference type="EC" id="3.-.-.-" evidence="3"/>
<accession>A0ABV9T0F1</accession>
<protein>
    <submittedName>
        <fullName evidence="3">Serine hydrolase domain-containing protein</fullName>
        <ecNumber evidence="3">3.-.-.-</ecNumber>
    </submittedName>
</protein>
<dbReference type="PANTHER" id="PTHR43283">
    <property type="entry name" value="BETA-LACTAMASE-RELATED"/>
    <property type="match status" value="1"/>
</dbReference>
<dbReference type="GO" id="GO:0016787">
    <property type="term" value="F:hydrolase activity"/>
    <property type="evidence" value="ECO:0007669"/>
    <property type="project" value="UniProtKB-KW"/>
</dbReference>
<dbReference type="PANTHER" id="PTHR43283:SF7">
    <property type="entry name" value="BETA-LACTAMASE-RELATED DOMAIN-CONTAINING PROTEIN"/>
    <property type="match status" value="1"/>
</dbReference>
<feature type="domain" description="Beta-lactamase-related" evidence="2">
    <location>
        <begin position="56"/>
        <end position="325"/>
    </location>
</feature>
<reference evidence="4" key="1">
    <citation type="journal article" date="2019" name="Int. J. Syst. Evol. Microbiol.">
        <title>The Global Catalogue of Microorganisms (GCM) 10K type strain sequencing project: providing services to taxonomists for standard genome sequencing and annotation.</title>
        <authorList>
            <consortium name="The Broad Institute Genomics Platform"/>
            <consortium name="The Broad Institute Genome Sequencing Center for Infectious Disease"/>
            <person name="Wu L."/>
            <person name="Ma J."/>
        </authorList>
    </citation>
    <scope>NUCLEOTIDE SEQUENCE [LARGE SCALE GENOMIC DNA]</scope>
    <source>
        <strain evidence="4">CGMCC 4.7466</strain>
    </source>
</reference>
<keyword evidence="3" id="KW-0378">Hydrolase</keyword>
<proteinExistence type="predicted"/>
<dbReference type="InterPro" id="IPR012338">
    <property type="entry name" value="Beta-lactam/transpept-like"/>
</dbReference>
<name>A0ABV9T0F1_9BACT</name>
<comment type="caution">
    <text evidence="3">The sequence shown here is derived from an EMBL/GenBank/DDBJ whole genome shotgun (WGS) entry which is preliminary data.</text>
</comment>
<evidence type="ECO:0000313" key="3">
    <source>
        <dbReference type="EMBL" id="MFC4871929.1"/>
    </source>
</evidence>
<evidence type="ECO:0000313" key="4">
    <source>
        <dbReference type="Proteomes" id="UP001595818"/>
    </source>
</evidence>
<keyword evidence="1" id="KW-0732">Signal</keyword>
<keyword evidence="4" id="KW-1185">Reference proteome</keyword>
<feature type="signal peptide" evidence="1">
    <location>
        <begin position="1"/>
        <end position="19"/>
    </location>
</feature>
<dbReference type="Gene3D" id="3.40.710.10">
    <property type="entry name" value="DD-peptidase/beta-lactamase superfamily"/>
    <property type="match status" value="1"/>
</dbReference>
<gene>
    <name evidence="3" type="ORF">ACFPFU_09540</name>
</gene>
<dbReference type="SUPFAM" id="SSF56601">
    <property type="entry name" value="beta-lactamase/transpeptidase-like"/>
    <property type="match status" value="1"/>
</dbReference>
<feature type="chain" id="PRO_5045613773" evidence="1">
    <location>
        <begin position="20"/>
        <end position="518"/>
    </location>
</feature>
<sequence length="518" mass="57719">MKTTIKSLLLFFLALQAWGQSGKNLSRSTPAEEGVSSAGIMAFLDAVGDSKHELHSLMILRHGKVIAEGWWEPYGPDIKHTMYSVSKSFTATAIGFAVAEGKLTVNDKVIAFFPNDLPEKVSPNLEALHIKDLLSMSVGHGKDPTSDVLHTDNWVASFLKYPIVHEPGTKFVYNTAATYMLSGIIQKVTGETVLDYLTSRLFGPLGIGGIDWEKDPKGVNTGGYGLRLKTEDMAKFGQLFLQKGEWQGKRLLPEAWIEEASSKKILQDPEAPKEKVDASDWLQGYAYQMWRSRHDSYRADGAFGQFILILPEKDAVIIITSETPDLQGELDLVWEYLLPSFDMDLPKNAAISDQQLQEKLEKLSIEPLQSEPNVALQQQISGNYYQLAENDKADAISLSFTEETCELIIDQGGNSHPFSFGSGEWVMGETARKGPYLVSRAKGALEGLDPFKVAGSYAWKDEQILELQLKYIESPHTETIRIVFEDDEKITLDFESILNRNAERKLIEGKAVEIIAAY</sequence>
<dbReference type="RefSeq" id="WP_377063858.1">
    <property type="nucleotide sequence ID" value="NZ_JBHSJJ010000004.1"/>
</dbReference>
<evidence type="ECO:0000259" key="2">
    <source>
        <dbReference type="Pfam" id="PF00144"/>
    </source>
</evidence>